<dbReference type="Proteomes" id="UP000772434">
    <property type="component" value="Unassembled WGS sequence"/>
</dbReference>
<sequence>MIKTSAHCILSHSRGLLQFLRIVLLLRKDYALSVDFYCLLLDVSWIELESILSYLRWIIGKDEEIFGNLLYHLRSTSFAGEIFPWPSVCRDLARRTICIGKDIAAGKLSGDMDRCVASTVALQIHNYPHDTIILGVFLPKLHGLSLSDCLRIATNFFVIFETSIRCPKSNVTQMIFIPF</sequence>
<proteinExistence type="predicted"/>
<name>A0A9P5Q9E2_9AGAR</name>
<evidence type="ECO:0000313" key="2">
    <source>
        <dbReference type="Proteomes" id="UP000772434"/>
    </source>
</evidence>
<dbReference type="AlphaFoldDB" id="A0A9P5Q9E2"/>
<keyword evidence="2" id="KW-1185">Reference proteome</keyword>
<protein>
    <submittedName>
        <fullName evidence="1">Uncharacterized protein</fullName>
    </submittedName>
</protein>
<comment type="caution">
    <text evidence="1">The sequence shown here is derived from an EMBL/GenBank/DDBJ whole genome shotgun (WGS) entry which is preliminary data.</text>
</comment>
<gene>
    <name evidence="1" type="ORF">BDP27DRAFT_488457</name>
</gene>
<evidence type="ECO:0000313" key="1">
    <source>
        <dbReference type="EMBL" id="KAF9077756.1"/>
    </source>
</evidence>
<reference evidence="1" key="1">
    <citation type="submission" date="2020-11" db="EMBL/GenBank/DDBJ databases">
        <authorList>
            <consortium name="DOE Joint Genome Institute"/>
            <person name="Ahrendt S."/>
            <person name="Riley R."/>
            <person name="Andreopoulos W."/>
            <person name="Labutti K."/>
            <person name="Pangilinan J."/>
            <person name="Ruiz-Duenas F.J."/>
            <person name="Barrasa J.M."/>
            <person name="Sanchez-Garcia M."/>
            <person name="Camarero S."/>
            <person name="Miyauchi S."/>
            <person name="Serrano A."/>
            <person name="Linde D."/>
            <person name="Babiker R."/>
            <person name="Drula E."/>
            <person name="Ayuso-Fernandez I."/>
            <person name="Pacheco R."/>
            <person name="Padilla G."/>
            <person name="Ferreira P."/>
            <person name="Barriuso J."/>
            <person name="Kellner H."/>
            <person name="Castanera R."/>
            <person name="Alfaro M."/>
            <person name="Ramirez L."/>
            <person name="Pisabarro A.G."/>
            <person name="Kuo A."/>
            <person name="Tritt A."/>
            <person name="Lipzen A."/>
            <person name="He G."/>
            <person name="Yan M."/>
            <person name="Ng V."/>
            <person name="Cullen D."/>
            <person name="Martin F."/>
            <person name="Rosso M.-N."/>
            <person name="Henrissat B."/>
            <person name="Hibbett D."/>
            <person name="Martinez A.T."/>
            <person name="Grigoriev I.V."/>
        </authorList>
    </citation>
    <scope>NUCLEOTIDE SEQUENCE</scope>
    <source>
        <strain evidence="1">AH 40177</strain>
    </source>
</reference>
<dbReference type="OrthoDB" id="3021204at2759"/>
<accession>A0A9P5Q9E2</accession>
<organism evidence="1 2">
    <name type="scientific">Rhodocollybia butyracea</name>
    <dbReference type="NCBI Taxonomy" id="206335"/>
    <lineage>
        <taxon>Eukaryota</taxon>
        <taxon>Fungi</taxon>
        <taxon>Dikarya</taxon>
        <taxon>Basidiomycota</taxon>
        <taxon>Agaricomycotina</taxon>
        <taxon>Agaricomycetes</taxon>
        <taxon>Agaricomycetidae</taxon>
        <taxon>Agaricales</taxon>
        <taxon>Marasmiineae</taxon>
        <taxon>Omphalotaceae</taxon>
        <taxon>Rhodocollybia</taxon>
    </lineage>
</organism>
<dbReference type="EMBL" id="JADNRY010000003">
    <property type="protein sequence ID" value="KAF9077756.1"/>
    <property type="molecule type" value="Genomic_DNA"/>
</dbReference>